<comment type="caution">
    <text evidence="6">The sequence shown here is derived from an EMBL/GenBank/DDBJ whole genome shotgun (WGS) entry which is preliminary data.</text>
</comment>
<dbReference type="InterPro" id="IPR036291">
    <property type="entry name" value="NAD(P)-bd_dom_sf"/>
</dbReference>
<feature type="domain" description="Alcohol dehydrogenase-like N-terminal" evidence="5">
    <location>
        <begin position="34"/>
        <end position="114"/>
    </location>
</feature>
<keyword evidence="7" id="KW-1185">Reference proteome</keyword>
<comment type="similarity">
    <text evidence="1">Belongs to the zinc-containing alcohol dehydrogenase family.</text>
</comment>
<sequence length="400" mass="43872">MTRTQHTQRVLLLPAIKRRYELDESHPIPCVLKEHETLVRTEVIGLNPVDWKAPDFGFGIPTLPYIPGRELVGHITIASSESSRFHVGDRVAVISTDYRDLRKAAYQDYVVSSHFNLVRLPGNISSEQGAAIGVAFVTGALALAICLGIDFSDVADGPDLLQRVRQTDPDVLPADVHEECLNGIEEIDRPQEGEWVAIWGGSSTCAFIINQLARLARLRTIVVLDVEKHGRNLADNLATRAHFVVDSRDPQRAVAIIRSVTGGRLRFAVDTVGRSTSEYLAQCLQTNPQRDGVQERTPPGTPPTLAADKPNNMPSHLVGLNGLPKQSSGPVHHGVPVKLFHELPEVGEALVTWLERLLRSGLLVPPRILGIVDGLEGINDGLDRMRRAEISGGRLVARLR</sequence>
<dbReference type="InterPro" id="IPR047122">
    <property type="entry name" value="Trans-enoyl_RdTase-like"/>
</dbReference>
<dbReference type="InterPro" id="IPR013154">
    <property type="entry name" value="ADH-like_N"/>
</dbReference>
<dbReference type="InterPro" id="IPR011032">
    <property type="entry name" value="GroES-like_sf"/>
</dbReference>
<gene>
    <name evidence="6" type="ORF">CAC42_1959</name>
</gene>
<dbReference type="PANTHER" id="PTHR43482">
    <property type="entry name" value="PROTEIN AST1-RELATED"/>
    <property type="match status" value="1"/>
</dbReference>
<evidence type="ECO:0000259" key="5">
    <source>
        <dbReference type="Pfam" id="PF08240"/>
    </source>
</evidence>
<name>A0A2K1QM13_9PEZI</name>
<evidence type="ECO:0000256" key="4">
    <source>
        <dbReference type="SAM" id="MobiDB-lite"/>
    </source>
</evidence>
<dbReference type="STRING" id="2082308.A0A2K1QM13"/>
<evidence type="ECO:0000256" key="3">
    <source>
        <dbReference type="ARBA" id="ARBA00023002"/>
    </source>
</evidence>
<dbReference type="Proteomes" id="UP000243797">
    <property type="component" value="Unassembled WGS sequence"/>
</dbReference>
<dbReference type="PANTHER" id="PTHR43482:SF2">
    <property type="entry name" value="ZINC-BINDING DEHYDROGENASE FAMILY, PUTATIVE (AFU_ORTHOLOGUE AFUA_3G15030)-RELATED"/>
    <property type="match status" value="1"/>
</dbReference>
<dbReference type="InParanoid" id="A0A2K1QM13"/>
<dbReference type="SUPFAM" id="SSF50129">
    <property type="entry name" value="GroES-like"/>
    <property type="match status" value="1"/>
</dbReference>
<dbReference type="EMBL" id="NKHZ01000059">
    <property type="protein sequence ID" value="PNS16196.1"/>
    <property type="molecule type" value="Genomic_DNA"/>
</dbReference>
<keyword evidence="3" id="KW-0560">Oxidoreductase</keyword>
<evidence type="ECO:0000256" key="1">
    <source>
        <dbReference type="ARBA" id="ARBA00008072"/>
    </source>
</evidence>
<proteinExistence type="inferred from homology"/>
<dbReference type="OrthoDB" id="201656at2759"/>
<evidence type="ECO:0000256" key="2">
    <source>
        <dbReference type="ARBA" id="ARBA00011245"/>
    </source>
</evidence>
<evidence type="ECO:0000313" key="6">
    <source>
        <dbReference type="EMBL" id="PNS16196.1"/>
    </source>
</evidence>
<dbReference type="CDD" id="cd08249">
    <property type="entry name" value="enoyl_reductase_like"/>
    <property type="match status" value="1"/>
</dbReference>
<protein>
    <recommendedName>
        <fullName evidence="5">Alcohol dehydrogenase-like N-terminal domain-containing protein</fullName>
    </recommendedName>
</protein>
<reference evidence="6 7" key="1">
    <citation type="submission" date="2017-06" db="EMBL/GenBank/DDBJ databases">
        <title>Draft genome sequence of a variant of Elsinoe murrayae.</title>
        <authorList>
            <person name="Cheng Q."/>
        </authorList>
    </citation>
    <scope>NUCLEOTIDE SEQUENCE [LARGE SCALE GENOMIC DNA]</scope>
    <source>
        <strain evidence="6 7">CQ-2017a</strain>
    </source>
</reference>
<accession>A0A2K1QM13</accession>
<dbReference type="SUPFAM" id="SSF51735">
    <property type="entry name" value="NAD(P)-binding Rossmann-fold domains"/>
    <property type="match status" value="1"/>
</dbReference>
<evidence type="ECO:0000313" key="7">
    <source>
        <dbReference type="Proteomes" id="UP000243797"/>
    </source>
</evidence>
<dbReference type="Gene3D" id="3.90.180.10">
    <property type="entry name" value="Medium-chain alcohol dehydrogenases, catalytic domain"/>
    <property type="match status" value="1"/>
</dbReference>
<dbReference type="InterPro" id="IPR052585">
    <property type="entry name" value="Lipid_raft_assoc_Zn_ADH"/>
</dbReference>
<dbReference type="GO" id="GO:0016651">
    <property type="term" value="F:oxidoreductase activity, acting on NAD(P)H"/>
    <property type="evidence" value="ECO:0007669"/>
    <property type="project" value="InterPro"/>
</dbReference>
<dbReference type="Pfam" id="PF08240">
    <property type="entry name" value="ADH_N"/>
    <property type="match status" value="1"/>
</dbReference>
<feature type="region of interest" description="Disordered" evidence="4">
    <location>
        <begin position="287"/>
        <end position="311"/>
    </location>
</feature>
<organism evidence="6 7">
    <name type="scientific">Sphaceloma murrayae</name>
    <dbReference type="NCBI Taxonomy" id="2082308"/>
    <lineage>
        <taxon>Eukaryota</taxon>
        <taxon>Fungi</taxon>
        <taxon>Dikarya</taxon>
        <taxon>Ascomycota</taxon>
        <taxon>Pezizomycotina</taxon>
        <taxon>Dothideomycetes</taxon>
        <taxon>Dothideomycetidae</taxon>
        <taxon>Myriangiales</taxon>
        <taxon>Elsinoaceae</taxon>
        <taxon>Sphaceloma</taxon>
    </lineage>
</organism>
<dbReference type="Gene3D" id="3.40.50.720">
    <property type="entry name" value="NAD(P)-binding Rossmann-like Domain"/>
    <property type="match status" value="1"/>
</dbReference>
<dbReference type="AlphaFoldDB" id="A0A2K1QM13"/>
<comment type="subunit">
    <text evidence="2">Monomer.</text>
</comment>